<proteinExistence type="predicted"/>
<keyword evidence="2" id="KW-1185">Reference proteome</keyword>
<protein>
    <recommendedName>
        <fullName evidence="3">Terminase small subunit</fullName>
    </recommendedName>
</protein>
<accession>A0ABQ1WDD2</accession>
<reference evidence="2" key="1">
    <citation type="journal article" date="2019" name="Int. J. Syst. Evol. Microbiol.">
        <title>The Global Catalogue of Microorganisms (GCM) 10K type strain sequencing project: providing services to taxonomists for standard genome sequencing and annotation.</title>
        <authorList>
            <consortium name="The Broad Institute Genomics Platform"/>
            <consortium name="The Broad Institute Genome Sequencing Center for Infectious Disease"/>
            <person name="Wu L."/>
            <person name="Ma J."/>
        </authorList>
    </citation>
    <scope>NUCLEOTIDE SEQUENCE [LARGE SCALE GENOMIC DNA]</scope>
    <source>
        <strain evidence="2">CGMCC 1.15422</strain>
    </source>
</reference>
<dbReference type="EMBL" id="BMIX01000001">
    <property type="protein sequence ID" value="GGG24146.1"/>
    <property type="molecule type" value="Genomic_DNA"/>
</dbReference>
<evidence type="ECO:0000313" key="2">
    <source>
        <dbReference type="Proteomes" id="UP000605733"/>
    </source>
</evidence>
<name>A0ABQ1WDD2_9FLAO</name>
<organism evidence="1 2">
    <name type="scientific">Christiangramia forsetii</name>
    <dbReference type="NCBI Taxonomy" id="411153"/>
    <lineage>
        <taxon>Bacteria</taxon>
        <taxon>Pseudomonadati</taxon>
        <taxon>Bacteroidota</taxon>
        <taxon>Flavobacteriia</taxon>
        <taxon>Flavobacteriales</taxon>
        <taxon>Flavobacteriaceae</taxon>
        <taxon>Christiangramia</taxon>
    </lineage>
</organism>
<evidence type="ECO:0000313" key="1">
    <source>
        <dbReference type="EMBL" id="GGG24146.1"/>
    </source>
</evidence>
<gene>
    <name evidence="1" type="ORF">GCM10011532_04230</name>
</gene>
<dbReference type="RefSeq" id="WP_011710310.1">
    <property type="nucleotide sequence ID" value="NZ_BMIX01000001.1"/>
</dbReference>
<dbReference type="Proteomes" id="UP000605733">
    <property type="component" value="Unassembled WGS sequence"/>
</dbReference>
<evidence type="ECO:0008006" key="3">
    <source>
        <dbReference type="Google" id="ProtNLM"/>
    </source>
</evidence>
<dbReference type="Pfam" id="PF03592">
    <property type="entry name" value="Terminase_2"/>
    <property type="match status" value="1"/>
</dbReference>
<dbReference type="InterPro" id="IPR005335">
    <property type="entry name" value="Terminase_ssu"/>
</dbReference>
<comment type="caution">
    <text evidence="1">The sequence shown here is derived from an EMBL/GenBank/DDBJ whole genome shotgun (WGS) entry which is preliminary data.</text>
</comment>
<sequence length="173" mass="19795">MTDKTFEKYKAVIDEWFVNGFNGVKAYQKIYPKSKDKSAEANFRKILAIARIEEFVKEKREAIAEANKITIDECVSLLTSMARFDIADCYDEDGVLKPIHEIPKETRLAIEALDSDEIFIDSMVVGRTKKLKTSNRRSNVVELLKVLGGYEKDNNQKKQDNIVVFRIPDNGRG</sequence>